<dbReference type="KEGG" id="llu:AKJ09_08028"/>
<dbReference type="InterPro" id="IPR011008">
    <property type="entry name" value="Dimeric_a/b-barrel"/>
</dbReference>
<dbReference type="RefSeq" id="WP_146652474.1">
    <property type="nucleotide sequence ID" value="NZ_CP012333.1"/>
</dbReference>
<proteinExistence type="predicted"/>
<organism evidence="1 2">
    <name type="scientific">Labilithrix luteola</name>
    <dbReference type="NCBI Taxonomy" id="1391654"/>
    <lineage>
        <taxon>Bacteria</taxon>
        <taxon>Pseudomonadati</taxon>
        <taxon>Myxococcota</taxon>
        <taxon>Polyangia</taxon>
        <taxon>Polyangiales</taxon>
        <taxon>Labilitrichaceae</taxon>
        <taxon>Labilithrix</taxon>
    </lineage>
</organism>
<evidence type="ECO:0008006" key="3">
    <source>
        <dbReference type="Google" id="ProtNLM"/>
    </source>
</evidence>
<dbReference type="AlphaFoldDB" id="A0A0K1Q7I8"/>
<dbReference type="InterPro" id="IPR014910">
    <property type="entry name" value="YdhR"/>
</dbReference>
<dbReference type="PATRIC" id="fig|1391654.3.peg.8135"/>
<dbReference type="Proteomes" id="UP000064967">
    <property type="component" value="Chromosome"/>
</dbReference>
<keyword evidence="2" id="KW-1185">Reference proteome</keyword>
<sequence>MIGVFVTFRYRDNFDERAVRKIADTARSKFEGMPGLRSKAFTLNPVKREATNFYVWESEDAAKAFFTDEVLARVTDLYGVRPSVEFVQIASLVENARR</sequence>
<dbReference type="EMBL" id="CP012333">
    <property type="protein sequence ID" value="AKV01365.1"/>
    <property type="molecule type" value="Genomic_DNA"/>
</dbReference>
<protein>
    <recommendedName>
        <fullName evidence="3">ABM domain-containing protein</fullName>
    </recommendedName>
</protein>
<reference evidence="1 2" key="1">
    <citation type="submission" date="2015-08" db="EMBL/GenBank/DDBJ databases">
        <authorList>
            <person name="Babu N.S."/>
            <person name="Beckwith C.J."/>
            <person name="Beseler K.G."/>
            <person name="Brison A."/>
            <person name="Carone J.V."/>
            <person name="Caskin T.P."/>
            <person name="Diamond M."/>
            <person name="Durham M.E."/>
            <person name="Foxe J.M."/>
            <person name="Go M."/>
            <person name="Henderson B.A."/>
            <person name="Jones I.B."/>
            <person name="McGettigan J.A."/>
            <person name="Micheletti S.J."/>
            <person name="Nasrallah M.E."/>
            <person name="Ortiz D."/>
            <person name="Piller C.R."/>
            <person name="Privatt S.R."/>
            <person name="Schneider S.L."/>
            <person name="Sharp S."/>
            <person name="Smith T.C."/>
            <person name="Stanton J.D."/>
            <person name="Ullery H.E."/>
            <person name="Wilson R.J."/>
            <person name="Serrano M.G."/>
            <person name="Buck G."/>
            <person name="Lee V."/>
            <person name="Wang Y."/>
            <person name="Carvalho R."/>
            <person name="Voegtly L."/>
            <person name="Shi R."/>
            <person name="Duckworth R."/>
            <person name="Johnson A."/>
            <person name="Loviza R."/>
            <person name="Walstead R."/>
            <person name="Shah Z."/>
            <person name="Kiflezghi M."/>
            <person name="Wade K."/>
            <person name="Ball S.L."/>
            <person name="Bradley K.W."/>
            <person name="Asai D.J."/>
            <person name="Bowman C.A."/>
            <person name="Russell D.A."/>
            <person name="Pope W.H."/>
            <person name="Jacobs-Sera D."/>
            <person name="Hendrix R.W."/>
            <person name="Hatfull G.F."/>
        </authorList>
    </citation>
    <scope>NUCLEOTIDE SEQUENCE [LARGE SCALE GENOMIC DNA]</scope>
    <source>
        <strain evidence="1 2">DSM 27648</strain>
    </source>
</reference>
<dbReference type="OrthoDB" id="2065010at2"/>
<dbReference type="Pfam" id="PF08803">
    <property type="entry name" value="ydhR"/>
    <property type="match status" value="1"/>
</dbReference>
<dbReference type="SUPFAM" id="SSF54909">
    <property type="entry name" value="Dimeric alpha+beta barrel"/>
    <property type="match status" value="1"/>
</dbReference>
<evidence type="ECO:0000313" key="2">
    <source>
        <dbReference type="Proteomes" id="UP000064967"/>
    </source>
</evidence>
<dbReference type="Gene3D" id="3.30.70.100">
    <property type="match status" value="1"/>
</dbReference>
<name>A0A0K1Q7I8_9BACT</name>
<gene>
    <name evidence="1" type="ORF">AKJ09_08028</name>
</gene>
<evidence type="ECO:0000313" key="1">
    <source>
        <dbReference type="EMBL" id="AKV01365.1"/>
    </source>
</evidence>
<accession>A0A0K1Q7I8</accession>